<feature type="domain" description="N-acetyltransferase" evidence="3">
    <location>
        <begin position="143"/>
        <end position="273"/>
    </location>
</feature>
<dbReference type="Proteomes" id="UP000017170">
    <property type="component" value="Unassembled WGS sequence"/>
</dbReference>
<evidence type="ECO:0000313" key="5">
    <source>
        <dbReference type="Proteomes" id="UP000017170"/>
    </source>
</evidence>
<dbReference type="PANTHER" id="PTHR43877">
    <property type="entry name" value="AMINOALKYLPHOSPHONATE N-ACETYLTRANSFERASE-RELATED-RELATED"/>
    <property type="match status" value="1"/>
</dbReference>
<dbReference type="InterPro" id="IPR000182">
    <property type="entry name" value="GNAT_dom"/>
</dbReference>
<proteinExistence type="predicted"/>
<gene>
    <name evidence="4" type="ORF">A33I_19385</name>
</gene>
<dbReference type="RefSeq" id="WP_022629412.1">
    <property type="nucleotide sequence ID" value="NZ_ATAE01000043.1"/>
</dbReference>
<keyword evidence="1" id="KW-0808">Transferase</keyword>
<reference evidence="4 5" key="1">
    <citation type="journal article" date="2013" name="Genome Announc.">
        <title>Genome Sequence of the Extreme Obligate Alkaliphile Bacillus marmarensis Strain DSM 21297.</title>
        <authorList>
            <person name="Wernick D.G."/>
            <person name="Choi K.Y."/>
            <person name="Tat C.A."/>
            <person name="Lafontaine Rivera J.G."/>
            <person name="Liao J.C."/>
        </authorList>
    </citation>
    <scope>NUCLEOTIDE SEQUENCE [LARGE SCALE GENOMIC DNA]</scope>
    <source>
        <strain evidence="4 5">DSM 21297</strain>
    </source>
</reference>
<name>U6SLK6_9BACI</name>
<keyword evidence="2" id="KW-0012">Acyltransferase</keyword>
<comment type="caution">
    <text evidence="4">The sequence shown here is derived from an EMBL/GenBank/DDBJ whole genome shotgun (WGS) entry which is preliminary data.</text>
</comment>
<evidence type="ECO:0000313" key="4">
    <source>
        <dbReference type="EMBL" id="ERN51800.1"/>
    </source>
</evidence>
<dbReference type="InterPro" id="IPR016181">
    <property type="entry name" value="Acyl_CoA_acyltransferase"/>
</dbReference>
<organism evidence="4 5">
    <name type="scientific">Alkalihalophilus marmarensis DSM 21297</name>
    <dbReference type="NCBI Taxonomy" id="1188261"/>
    <lineage>
        <taxon>Bacteria</taxon>
        <taxon>Bacillati</taxon>
        <taxon>Bacillota</taxon>
        <taxon>Bacilli</taxon>
        <taxon>Bacillales</taxon>
        <taxon>Bacillaceae</taxon>
        <taxon>Alkalihalophilus</taxon>
    </lineage>
</organism>
<dbReference type="Pfam" id="PF00583">
    <property type="entry name" value="Acetyltransf_1"/>
    <property type="match status" value="2"/>
</dbReference>
<dbReference type="SUPFAM" id="SSF55729">
    <property type="entry name" value="Acyl-CoA N-acyltransferases (Nat)"/>
    <property type="match status" value="2"/>
</dbReference>
<evidence type="ECO:0000256" key="1">
    <source>
        <dbReference type="ARBA" id="ARBA00022679"/>
    </source>
</evidence>
<dbReference type="Gene3D" id="3.40.630.30">
    <property type="match status" value="2"/>
</dbReference>
<dbReference type="CDD" id="cd04301">
    <property type="entry name" value="NAT_SF"/>
    <property type="match status" value="2"/>
</dbReference>
<accession>U6SLK6</accession>
<protein>
    <recommendedName>
        <fullName evidence="3">N-acetyltransferase domain-containing protein</fullName>
    </recommendedName>
</protein>
<dbReference type="PATRIC" id="fig|1188261.3.peg.3364"/>
<dbReference type="GO" id="GO:0016747">
    <property type="term" value="F:acyltransferase activity, transferring groups other than amino-acyl groups"/>
    <property type="evidence" value="ECO:0007669"/>
    <property type="project" value="InterPro"/>
</dbReference>
<dbReference type="PANTHER" id="PTHR43877:SF2">
    <property type="entry name" value="AMINOALKYLPHOSPHONATE N-ACETYLTRANSFERASE-RELATED"/>
    <property type="match status" value="1"/>
</dbReference>
<feature type="domain" description="N-acetyltransferase" evidence="3">
    <location>
        <begin position="8"/>
        <end position="140"/>
    </location>
</feature>
<sequence length="273" mass="30766">MLGQKTLQDIKLLQEEVEKHDEINLKLNWDMLQKREGDEQHDFFYYDKDELIAFVGTYRFGNKAEVCGMVKPIERRKGHATRLILEAVAQLKAAGINHVLVNAPAKSVSGQSFAKSLPTAYSFSEHQMKWHPNKMKTSATGEVTLSEASDTDLAYIIKMDALGFDMSEAEAGSMYKSGVEEGTYIIYAGEVKAGKLRIVDERNESWIYGFVVTPAMQGRGIGRSVLQQVVERERAKGRDIHLEVALENPRALKLYTSVGFIETGSQDYFLFKE</sequence>
<keyword evidence="5" id="KW-1185">Reference proteome</keyword>
<evidence type="ECO:0000256" key="2">
    <source>
        <dbReference type="ARBA" id="ARBA00023315"/>
    </source>
</evidence>
<dbReference type="EMBL" id="ATAE01000043">
    <property type="protein sequence ID" value="ERN51800.1"/>
    <property type="molecule type" value="Genomic_DNA"/>
</dbReference>
<evidence type="ECO:0000259" key="3">
    <source>
        <dbReference type="PROSITE" id="PS51186"/>
    </source>
</evidence>
<dbReference type="AlphaFoldDB" id="U6SLK6"/>
<dbReference type="InterPro" id="IPR050832">
    <property type="entry name" value="Bact_Acetyltransf"/>
</dbReference>
<dbReference type="PROSITE" id="PS51186">
    <property type="entry name" value="GNAT"/>
    <property type="match status" value="2"/>
</dbReference>